<dbReference type="GO" id="GO:0060285">
    <property type="term" value="P:cilium-dependent cell motility"/>
    <property type="evidence" value="ECO:0007669"/>
    <property type="project" value="UniProtKB-UniRule"/>
</dbReference>
<dbReference type="InterPro" id="IPR012981">
    <property type="entry name" value="PIH1_N"/>
</dbReference>
<feature type="compositionally biased region" description="Acidic residues" evidence="4">
    <location>
        <begin position="905"/>
        <end position="918"/>
    </location>
</feature>
<comment type="subunit">
    <text evidence="3">Interacts with Pp1alpha-96A, Pp1-87B, Pp1-13C and flw.</text>
</comment>
<evidence type="ECO:0000256" key="3">
    <source>
        <dbReference type="HAMAP-Rule" id="MF_03069"/>
    </source>
</evidence>
<dbReference type="RefSeq" id="XP_023162616.2">
    <property type="nucleotide sequence ID" value="XM_023306848.2"/>
</dbReference>
<feature type="domain" description="PIH1 N-terminal" evidence="5">
    <location>
        <begin position="48"/>
        <end position="211"/>
    </location>
</feature>
<sequence>MSASTRNKHSKIHGNEKLDISTDEFDRIREALKNEEFRKLFFDYVDEVQDPENRKIYEQEITQLEKERGVDVTFIHPQPGFVIKSSIDGELKCFINIASSTVVERPNNEVSVNSETGRKGLSWSIPMAQTPPRDDLDASNKHCKVFDVVFHPDALHLAKRNAQFRQCVIDTALDGVEREYHVNLDRANLKFPKLDYKGMAHPTVLRKLSKNPTDEEKEPHPLEHMYPKKPEADAGQAKILPVKEKVTPVPSFAVPKYSIKHSHDVDLAEYTDELDAKLQVTIPRALVVEIELPLLNSTADCHLDVTQKSIYLLSERHGAKYKLKLDLPYTVNDKAGNARFDTEYRRLCITLPVVRSTPSQERNLHDTVRILSREDSGVELNSNGESPVEDEEAIVELSEQSQENDSDAFPPIAAVSPRSFLKSNLHYQLPAQFNCNILDNVIVFVLHVSNVQPDSVQTLQQARSLHLQFASMGTGYYPTHYAFLMQLPVEVQPQLHIDHIEVDTGDENVVLRLTMNEPCMSLPNYLAGPDSNDLKEFSVLGHHSSNEVGTEFENCDLVSEKSLQISMDHNNVEHALEVTIEPQENKGPLDTVDSVELLHEHQQNLQQQQHQKKLNKKQRKRNKKQRSLSESACEDLKLAQEHHEQVQQQQQQKKKQQLQLHQQKAKDNHVQEQPEDASPERLKNVSQPMDTLKLPRRKQRSFSECNDSSLSSSCVQRSILKRFSRYGPHPSISDSCSSIDDCSSTYSCSVDAAGTGFSQSFGSIPEERGGDEDNLSESCKKTVRFNDHIMKQVFRLDSSILGQRKKNQKRRDCKLRAQQRRLSEGDSVDYVEVESTHGNGEQPARKTATNAQYFKNHPHDKENKKISLHDSGLDLTNGSINKNNHSNENETKRNEADTKNAMMFEMDDDEDENEAENN</sequence>
<evidence type="ECO:0000313" key="7">
    <source>
        <dbReference type="Proteomes" id="UP000504633"/>
    </source>
</evidence>
<evidence type="ECO:0000256" key="2">
    <source>
        <dbReference type="ARBA" id="ARBA00024190"/>
    </source>
</evidence>
<evidence type="ECO:0000256" key="1">
    <source>
        <dbReference type="ARBA" id="ARBA00022490"/>
    </source>
</evidence>
<feature type="domain" description="PIH1D1/2/3 CS-like" evidence="6">
    <location>
        <begin position="253"/>
        <end position="354"/>
    </location>
</feature>
<feature type="region of interest" description="Disordered" evidence="4">
    <location>
        <begin position="209"/>
        <end position="228"/>
    </location>
</feature>
<dbReference type="OrthoDB" id="546764at2759"/>
<evidence type="ECO:0000259" key="5">
    <source>
        <dbReference type="Pfam" id="PF08190"/>
    </source>
</evidence>
<dbReference type="Proteomes" id="UP000504633">
    <property type="component" value="Unplaced"/>
</dbReference>
<dbReference type="GeneID" id="111593818"/>
<protein>
    <recommendedName>
        <fullName evidence="3">Protein kintoun</fullName>
    </recommendedName>
    <alternativeName>
        <fullName evidence="3">Dynein assembly factor 2, axonemal homolog</fullName>
    </alternativeName>
    <alternativeName>
        <fullName evidence="3">PP1-interacting protein 20</fullName>
    </alternativeName>
</protein>
<dbReference type="PANTHER" id="PTHR22997">
    <property type="entry name" value="PIH1 DOMAIN-CONTAINING PROTEIN 1"/>
    <property type="match status" value="1"/>
</dbReference>
<feature type="compositionally biased region" description="Basic residues" evidence="4">
    <location>
        <begin position="805"/>
        <end position="819"/>
    </location>
</feature>
<dbReference type="HAMAP" id="MF_03069">
    <property type="entry name" value="Kintoun"/>
    <property type="match status" value="1"/>
</dbReference>
<feature type="compositionally biased region" description="Polar residues" evidence="4">
    <location>
        <begin position="874"/>
        <end position="884"/>
    </location>
</feature>
<dbReference type="GO" id="GO:0070286">
    <property type="term" value="P:axonemal dynein complex assembly"/>
    <property type="evidence" value="ECO:0007669"/>
    <property type="project" value="UniProtKB-UniRule"/>
</dbReference>
<feature type="region of interest" description="Disordered" evidence="4">
    <location>
        <begin position="805"/>
        <end position="918"/>
    </location>
</feature>
<organism evidence="7 8">
    <name type="scientific">Drosophila hydei</name>
    <name type="common">Fruit fly</name>
    <dbReference type="NCBI Taxonomy" id="7224"/>
    <lineage>
        <taxon>Eukaryota</taxon>
        <taxon>Metazoa</taxon>
        <taxon>Ecdysozoa</taxon>
        <taxon>Arthropoda</taxon>
        <taxon>Hexapoda</taxon>
        <taxon>Insecta</taxon>
        <taxon>Pterygota</taxon>
        <taxon>Neoptera</taxon>
        <taxon>Endopterygota</taxon>
        <taxon>Diptera</taxon>
        <taxon>Brachycera</taxon>
        <taxon>Muscomorpha</taxon>
        <taxon>Ephydroidea</taxon>
        <taxon>Drosophilidae</taxon>
        <taxon>Drosophila</taxon>
    </lineage>
</organism>
<reference evidence="8" key="1">
    <citation type="submission" date="2025-08" db="UniProtKB">
        <authorList>
            <consortium name="RefSeq"/>
        </authorList>
    </citation>
    <scope>IDENTIFICATION</scope>
    <source>
        <strain evidence="8">15085-1641.00</strain>
        <tissue evidence="8">Whole body</tissue>
    </source>
</reference>
<dbReference type="OMA" id="CFLNISK"/>
<keyword evidence="7" id="KW-1185">Reference proteome</keyword>
<accession>A0A6J1L9J9</accession>
<dbReference type="Pfam" id="PF18201">
    <property type="entry name" value="PIH1_CS"/>
    <property type="match status" value="1"/>
</dbReference>
<dbReference type="InterPro" id="IPR050734">
    <property type="entry name" value="PIH1/Kintoun_subfamily"/>
</dbReference>
<gene>
    <name evidence="8" type="primary">LOC111593818</name>
    <name evidence="3" type="synonym">Nop17l</name>
    <name evidence="3" type="synonym">Ppi20</name>
</gene>
<feature type="region of interest" description="Disordered" evidence="4">
    <location>
        <begin position="603"/>
        <end position="701"/>
    </location>
</feature>
<feature type="compositionally biased region" description="Basic and acidic residues" evidence="4">
    <location>
        <begin position="664"/>
        <end position="683"/>
    </location>
</feature>
<feature type="compositionally biased region" description="Basic and acidic residues" evidence="4">
    <location>
        <begin position="885"/>
        <end position="898"/>
    </location>
</feature>
<evidence type="ECO:0000259" key="6">
    <source>
        <dbReference type="Pfam" id="PF18201"/>
    </source>
</evidence>
<feature type="compositionally biased region" description="Low complexity" evidence="4">
    <location>
        <begin position="646"/>
        <end position="662"/>
    </location>
</feature>
<dbReference type="AlphaFoldDB" id="A0A6J1L9J9"/>
<feature type="compositionally biased region" description="Basic residues" evidence="4">
    <location>
        <begin position="610"/>
        <end position="626"/>
    </location>
</feature>
<comment type="subcellular location">
    <subcellularLocation>
        <location evidence="3">Cytoplasm</location>
    </subcellularLocation>
    <subcellularLocation>
        <location evidence="2">Dynein axonemal particle</location>
    </subcellularLocation>
</comment>
<feature type="compositionally biased region" description="Basic and acidic residues" evidence="4">
    <location>
        <begin position="212"/>
        <end position="228"/>
    </location>
</feature>
<comment type="similarity">
    <text evidence="3">Belongs to the PIH1 family. Kintoun subfamily.</text>
</comment>
<dbReference type="InterPro" id="IPR034727">
    <property type="entry name" value="Kintoun"/>
</dbReference>
<comment type="function">
    <text evidence="3">Required for cytoplasmic pre-assembly of axonemal dyneins, thereby playing a central role in motility in cilia and flagella. Involved in pre-assembly of dynein arm complexes in the cytoplasm before intraflagellar transport loads them for the ciliary compartment.</text>
</comment>
<name>A0A6J1L9J9_DROHY</name>
<dbReference type="PANTHER" id="PTHR22997:SF3">
    <property type="entry name" value="PROTEIN KINTOUN"/>
    <property type="match status" value="1"/>
</dbReference>
<dbReference type="CTD" id="35730"/>
<dbReference type="KEGG" id="dhe:111593818"/>
<feature type="compositionally biased region" description="Basic and acidic residues" evidence="4">
    <location>
        <begin position="634"/>
        <end position="645"/>
    </location>
</feature>
<feature type="compositionally biased region" description="Basic and acidic residues" evidence="4">
    <location>
        <begin position="857"/>
        <end position="872"/>
    </location>
</feature>
<proteinExistence type="inferred from homology"/>
<keyword evidence="1 3" id="KW-0963">Cytoplasm</keyword>
<evidence type="ECO:0000313" key="8">
    <source>
        <dbReference type="RefSeq" id="XP_023162616.2"/>
    </source>
</evidence>
<evidence type="ECO:0000256" key="4">
    <source>
        <dbReference type="SAM" id="MobiDB-lite"/>
    </source>
</evidence>
<dbReference type="Pfam" id="PF08190">
    <property type="entry name" value="PIH1"/>
    <property type="match status" value="1"/>
</dbReference>
<dbReference type="GO" id="GO:0120293">
    <property type="term" value="C:dynein axonemal particle"/>
    <property type="evidence" value="ECO:0007669"/>
    <property type="project" value="UniProtKB-SubCell"/>
</dbReference>
<dbReference type="InterPro" id="IPR041442">
    <property type="entry name" value="PIH1D1/2/3_CS-like"/>
</dbReference>